<name>A0A0G0Z527_9BACT</name>
<gene>
    <name evidence="7" type="ORF">UV05_C0020G0010</name>
</gene>
<dbReference type="EMBL" id="LCCZ01000020">
    <property type="protein sequence ID" value="KKS43804.1"/>
    <property type="molecule type" value="Genomic_DNA"/>
</dbReference>
<dbReference type="Pfam" id="PF01566">
    <property type="entry name" value="Nramp"/>
    <property type="match status" value="1"/>
</dbReference>
<dbReference type="GO" id="GO:0015086">
    <property type="term" value="F:cadmium ion transmembrane transporter activity"/>
    <property type="evidence" value="ECO:0007669"/>
    <property type="project" value="TreeGrafter"/>
</dbReference>
<dbReference type="GO" id="GO:0005886">
    <property type="term" value="C:plasma membrane"/>
    <property type="evidence" value="ECO:0007669"/>
    <property type="project" value="TreeGrafter"/>
</dbReference>
<protein>
    <submittedName>
        <fullName evidence="7">Mn transporter, nonfunctional</fullName>
    </submittedName>
</protein>
<dbReference type="AlphaFoldDB" id="A0A0G0Z527"/>
<comment type="caution">
    <text evidence="7">The sequence shown here is derived from an EMBL/GenBank/DDBJ whole genome shotgun (WGS) entry which is preliminary data.</text>
</comment>
<keyword evidence="4 6" id="KW-1133">Transmembrane helix</keyword>
<dbReference type="GO" id="GO:0034755">
    <property type="term" value="P:iron ion transmembrane transport"/>
    <property type="evidence" value="ECO:0007669"/>
    <property type="project" value="TreeGrafter"/>
</dbReference>
<feature type="transmembrane region" description="Helical" evidence="6">
    <location>
        <begin position="358"/>
        <end position="376"/>
    </location>
</feature>
<feature type="transmembrane region" description="Helical" evidence="6">
    <location>
        <begin position="194"/>
        <end position="213"/>
    </location>
</feature>
<comment type="subcellular location">
    <subcellularLocation>
        <location evidence="1">Membrane</location>
        <topology evidence="1">Multi-pass membrane protein</topology>
    </subcellularLocation>
</comment>
<keyword evidence="2" id="KW-0813">Transport</keyword>
<evidence type="ECO:0000256" key="1">
    <source>
        <dbReference type="ARBA" id="ARBA00004141"/>
    </source>
</evidence>
<dbReference type="GO" id="GO:0005384">
    <property type="term" value="F:manganese ion transmembrane transporter activity"/>
    <property type="evidence" value="ECO:0007669"/>
    <property type="project" value="TreeGrafter"/>
</dbReference>
<feature type="transmembrane region" description="Helical" evidence="6">
    <location>
        <begin position="53"/>
        <end position="71"/>
    </location>
</feature>
<keyword evidence="3 6" id="KW-0812">Transmembrane</keyword>
<accession>A0A0G0Z527</accession>
<dbReference type="PANTHER" id="PTHR11706">
    <property type="entry name" value="SOLUTE CARRIER PROTEIN FAMILY 11 MEMBER"/>
    <property type="match status" value="1"/>
</dbReference>
<feature type="transmembrane region" description="Helical" evidence="6">
    <location>
        <begin position="92"/>
        <end position="111"/>
    </location>
</feature>
<evidence type="ECO:0000256" key="2">
    <source>
        <dbReference type="ARBA" id="ARBA00022448"/>
    </source>
</evidence>
<evidence type="ECO:0000256" key="3">
    <source>
        <dbReference type="ARBA" id="ARBA00022692"/>
    </source>
</evidence>
<feature type="transmembrane region" description="Helical" evidence="6">
    <location>
        <begin position="234"/>
        <end position="258"/>
    </location>
</feature>
<feature type="transmembrane region" description="Helical" evidence="6">
    <location>
        <begin position="328"/>
        <end position="352"/>
    </location>
</feature>
<dbReference type="Proteomes" id="UP000034875">
    <property type="component" value="Unassembled WGS sequence"/>
</dbReference>
<evidence type="ECO:0000256" key="5">
    <source>
        <dbReference type="ARBA" id="ARBA00023136"/>
    </source>
</evidence>
<evidence type="ECO:0000313" key="8">
    <source>
        <dbReference type="Proteomes" id="UP000034875"/>
    </source>
</evidence>
<feature type="transmembrane region" description="Helical" evidence="6">
    <location>
        <begin position="388"/>
        <end position="409"/>
    </location>
</feature>
<evidence type="ECO:0000256" key="4">
    <source>
        <dbReference type="ARBA" id="ARBA00022989"/>
    </source>
</evidence>
<feature type="transmembrane region" description="Helical" evidence="6">
    <location>
        <begin position="123"/>
        <end position="143"/>
    </location>
</feature>
<proteinExistence type="predicted"/>
<evidence type="ECO:0000313" key="7">
    <source>
        <dbReference type="EMBL" id="KKS43804.1"/>
    </source>
</evidence>
<reference evidence="7 8" key="1">
    <citation type="journal article" date="2015" name="Nature">
        <title>rRNA introns, odd ribosomes, and small enigmatic genomes across a large radiation of phyla.</title>
        <authorList>
            <person name="Brown C.T."/>
            <person name="Hug L.A."/>
            <person name="Thomas B.C."/>
            <person name="Sharon I."/>
            <person name="Castelle C.J."/>
            <person name="Singh A."/>
            <person name="Wilkins M.J."/>
            <person name="Williams K.H."/>
            <person name="Banfield J.F."/>
        </authorList>
    </citation>
    <scope>NUCLEOTIDE SEQUENCE [LARGE SCALE GENOMIC DNA]</scope>
</reference>
<sequence length="410" mass="45298">MKIHFFWHKNTPQHKKGWLSKRIPGIISGVADNDDSGVLTYALSGAMYGLTQIWLILLATPILLAVQSLAAKIGDVTKKGLTRLISIHFSPVIAWIMCLALFSANTLTIGADLKLMSEITAEIIGLPQLFWLLIFTFLSWYILVQKKYFTLRKYLFFFSILMASYIISTFFLKLDWLNILKQSFTPHWELSPQFAQIALAVLGTTITPYVMLWQTEEEIAERSPIAQAKNEDKILAPGMFFSNITSIFIVIAVTYTLYGHGGISTVMDVARALEPIAGAYAKYLFSLGLISVGLVALPALAGSAGFAFGQLFGWKTNLNTTANEAPRFYGIISLSYILGLLIAMLGFGALQMVVVSQVINGLVAPVLILFMLYFILHKGIMKERVASVFDIIFGIIAVVIMLGSAVLMVL</sequence>
<keyword evidence="5 6" id="KW-0472">Membrane</keyword>
<feature type="transmembrane region" description="Helical" evidence="6">
    <location>
        <begin position="155"/>
        <end position="174"/>
    </location>
</feature>
<organism evidence="7 8">
    <name type="scientific">candidate division CPR1 bacterium GW2011_GWA2_42_17</name>
    <dbReference type="NCBI Taxonomy" id="1618341"/>
    <lineage>
        <taxon>Bacteria</taxon>
        <taxon>candidate division CPR1</taxon>
    </lineage>
</organism>
<feature type="transmembrane region" description="Helical" evidence="6">
    <location>
        <begin position="283"/>
        <end position="308"/>
    </location>
</feature>
<dbReference type="PANTHER" id="PTHR11706:SF33">
    <property type="entry name" value="NATURAL RESISTANCE-ASSOCIATED MACROPHAGE PROTEIN 2"/>
    <property type="match status" value="1"/>
</dbReference>
<evidence type="ECO:0000256" key="6">
    <source>
        <dbReference type="SAM" id="Phobius"/>
    </source>
</evidence>
<dbReference type="InterPro" id="IPR001046">
    <property type="entry name" value="NRAMP_fam"/>
</dbReference>